<dbReference type="EMBL" id="AP011116">
    <property type="protein sequence ID" value="BAH55850.1"/>
    <property type="molecule type" value="Genomic_DNA"/>
</dbReference>
<geneLocation type="plasmid" evidence="3 4">
    <name>pROB01</name>
</geneLocation>
<dbReference type="HOGENOM" id="CLU_010194_47_3_11"/>
<dbReference type="PRINTS" id="PR00081">
    <property type="entry name" value="GDHRDH"/>
</dbReference>
<dbReference type="SUPFAM" id="SSF51735">
    <property type="entry name" value="NAD(P)-binding Rossmann-fold domains"/>
    <property type="match status" value="1"/>
</dbReference>
<organism evidence="3 4">
    <name type="scientific">Rhodococcus opacus (strain B4)</name>
    <dbReference type="NCBI Taxonomy" id="632772"/>
    <lineage>
        <taxon>Bacteria</taxon>
        <taxon>Bacillati</taxon>
        <taxon>Actinomycetota</taxon>
        <taxon>Actinomycetes</taxon>
        <taxon>Mycobacteriales</taxon>
        <taxon>Nocardiaceae</taxon>
        <taxon>Rhodococcus</taxon>
    </lineage>
</organism>
<dbReference type="PANTHER" id="PTHR24321">
    <property type="entry name" value="DEHYDROGENASES, SHORT CHAIN"/>
    <property type="match status" value="1"/>
</dbReference>
<dbReference type="InterPro" id="IPR036291">
    <property type="entry name" value="NAD(P)-bd_dom_sf"/>
</dbReference>
<dbReference type="AlphaFoldDB" id="C1BDA6"/>
<reference evidence="3 4" key="1">
    <citation type="submission" date="2009-03" db="EMBL/GenBank/DDBJ databases">
        <title>Comparison of the complete genome sequences of Rhodococcus erythropolis PR4 and Rhodococcus opacus B4.</title>
        <authorList>
            <person name="Takarada H."/>
            <person name="Sekine M."/>
            <person name="Hosoyama A."/>
            <person name="Yamada R."/>
            <person name="Fujisawa T."/>
            <person name="Omata S."/>
            <person name="Shimizu A."/>
            <person name="Tsukatani N."/>
            <person name="Tanikawa S."/>
            <person name="Fujita N."/>
            <person name="Harayama S."/>
        </authorList>
    </citation>
    <scope>NUCLEOTIDE SEQUENCE [LARGE SCALE GENOMIC DNA]</scope>
    <source>
        <strain evidence="3 4">B4</strain>
        <plasmid evidence="3 4">pROB01</plasmid>
    </source>
</reference>
<accession>C1BDA6</accession>
<evidence type="ECO:0000256" key="2">
    <source>
        <dbReference type="ARBA" id="ARBA00023002"/>
    </source>
</evidence>
<dbReference type="GO" id="GO:0016491">
    <property type="term" value="F:oxidoreductase activity"/>
    <property type="evidence" value="ECO:0007669"/>
    <property type="project" value="UniProtKB-KW"/>
</dbReference>
<dbReference type="Gene3D" id="3.40.50.720">
    <property type="entry name" value="NAD(P)-binding Rossmann-like Domain"/>
    <property type="match status" value="1"/>
</dbReference>
<evidence type="ECO:0000313" key="3">
    <source>
        <dbReference type="EMBL" id="BAH55850.1"/>
    </source>
</evidence>
<sequence>MFLCCRAVLPGMIHARRGSIVNIASMAGFHYTVNHVAYAVAKAGVVALTRDVGYEAAPHGVRVNAVAPGPIAAPTSSARERDILETLGNAVPLGGCADPQDIADAVAYLASDRARYIVGTTLMVAGGADLRVS</sequence>
<name>C1BDA6_RHOOB</name>
<dbReference type="PRINTS" id="PR00080">
    <property type="entry name" value="SDRFAMILY"/>
</dbReference>
<keyword evidence="3" id="KW-0614">Plasmid</keyword>
<keyword evidence="2" id="KW-0560">Oxidoreductase</keyword>
<dbReference type="InterPro" id="IPR002347">
    <property type="entry name" value="SDR_fam"/>
</dbReference>
<evidence type="ECO:0000256" key="1">
    <source>
        <dbReference type="ARBA" id="ARBA00006484"/>
    </source>
</evidence>
<dbReference type="Pfam" id="PF13561">
    <property type="entry name" value="adh_short_C2"/>
    <property type="match status" value="1"/>
</dbReference>
<comment type="similarity">
    <text evidence="1">Belongs to the short-chain dehydrogenases/reductases (SDR) family.</text>
</comment>
<dbReference type="PANTHER" id="PTHR24321:SF8">
    <property type="entry name" value="ESTRADIOL 17-BETA-DEHYDROGENASE 8-RELATED"/>
    <property type="match status" value="1"/>
</dbReference>
<dbReference type="PROSITE" id="PS00061">
    <property type="entry name" value="ADH_SHORT"/>
    <property type="match status" value="1"/>
</dbReference>
<protein>
    <submittedName>
        <fullName evidence="3">Putative oxidoreductase</fullName>
    </submittedName>
</protein>
<gene>
    <name evidence="3" type="ordered locus">ROP_pROB01-03510</name>
</gene>
<dbReference type="PATRIC" id="fig|632772.20.peg.8089"/>
<proteinExistence type="inferred from homology"/>
<dbReference type="InterPro" id="IPR020904">
    <property type="entry name" value="Sc_DH/Rdtase_CS"/>
</dbReference>
<dbReference type="KEGG" id="rop:ROP_pROB01-03510"/>
<evidence type="ECO:0000313" key="4">
    <source>
        <dbReference type="Proteomes" id="UP000002212"/>
    </source>
</evidence>
<dbReference type="Proteomes" id="UP000002212">
    <property type="component" value="Plasmid pROB01"/>
</dbReference>